<feature type="compositionally biased region" description="Low complexity" evidence="8">
    <location>
        <begin position="92"/>
        <end position="104"/>
    </location>
</feature>
<evidence type="ECO:0000256" key="1">
    <source>
        <dbReference type="ARBA" id="ARBA00022527"/>
    </source>
</evidence>
<dbReference type="InterPro" id="IPR000719">
    <property type="entry name" value="Prot_kinase_dom"/>
</dbReference>
<organism evidence="10 11">
    <name type="scientific">Raphidocelis subcapitata</name>
    <dbReference type="NCBI Taxonomy" id="307507"/>
    <lineage>
        <taxon>Eukaryota</taxon>
        <taxon>Viridiplantae</taxon>
        <taxon>Chlorophyta</taxon>
        <taxon>core chlorophytes</taxon>
        <taxon>Chlorophyceae</taxon>
        <taxon>CS clade</taxon>
        <taxon>Sphaeropleales</taxon>
        <taxon>Selenastraceae</taxon>
        <taxon>Raphidocelis</taxon>
    </lineage>
</organism>
<dbReference type="STRING" id="307507.A0A2V0P5U3"/>
<keyword evidence="1 7" id="KW-0723">Serine/threonine-protein kinase</keyword>
<dbReference type="InterPro" id="IPR008271">
    <property type="entry name" value="Ser/Thr_kinase_AS"/>
</dbReference>
<evidence type="ECO:0000313" key="11">
    <source>
        <dbReference type="Proteomes" id="UP000247498"/>
    </source>
</evidence>
<feature type="compositionally biased region" description="Pro residues" evidence="8">
    <location>
        <begin position="105"/>
        <end position="122"/>
    </location>
</feature>
<keyword evidence="3 6" id="KW-0547">Nucleotide-binding</keyword>
<evidence type="ECO:0000256" key="5">
    <source>
        <dbReference type="ARBA" id="ARBA00022840"/>
    </source>
</evidence>
<feature type="binding site" evidence="6">
    <location>
        <position position="167"/>
    </location>
    <ligand>
        <name>ATP</name>
        <dbReference type="ChEBI" id="CHEBI:30616"/>
    </ligand>
</feature>
<gene>
    <name evidence="10" type="ORF">Rsub_05965</name>
</gene>
<dbReference type="InterPro" id="IPR017441">
    <property type="entry name" value="Protein_kinase_ATP_BS"/>
</dbReference>
<comment type="similarity">
    <text evidence="7">Belongs to the protein kinase superfamily.</text>
</comment>
<dbReference type="AlphaFoldDB" id="A0A2V0P5U3"/>
<dbReference type="PROSITE" id="PS00108">
    <property type="entry name" value="PROTEIN_KINASE_ST"/>
    <property type="match status" value="1"/>
</dbReference>
<proteinExistence type="inferred from homology"/>
<reference evidence="10 11" key="1">
    <citation type="journal article" date="2018" name="Sci. Rep.">
        <title>Raphidocelis subcapitata (=Pseudokirchneriella subcapitata) provides an insight into genome evolution and environmental adaptations in the Sphaeropleales.</title>
        <authorList>
            <person name="Suzuki S."/>
            <person name="Yamaguchi H."/>
            <person name="Nakajima N."/>
            <person name="Kawachi M."/>
        </authorList>
    </citation>
    <scope>NUCLEOTIDE SEQUENCE [LARGE SCALE GENOMIC DNA]</scope>
    <source>
        <strain evidence="10 11">NIES-35</strain>
    </source>
</reference>
<protein>
    <submittedName>
        <fullName evidence="10">CDPK-related kinase-like</fullName>
    </submittedName>
</protein>
<comment type="caution">
    <text evidence="10">The sequence shown here is derived from an EMBL/GenBank/DDBJ whole genome shotgun (WGS) entry which is preliminary data.</text>
</comment>
<feature type="region of interest" description="Disordered" evidence="8">
    <location>
        <begin position="77"/>
        <end position="126"/>
    </location>
</feature>
<feature type="compositionally biased region" description="Low complexity" evidence="8">
    <location>
        <begin position="1"/>
        <end position="15"/>
    </location>
</feature>
<dbReference type="InterPro" id="IPR011009">
    <property type="entry name" value="Kinase-like_dom_sf"/>
</dbReference>
<sequence length="438" mass="45455">MAMPLAPLSRAAAVRAPPPARARRVAAASTAAGEHAPASAPATSSFAPAGSARGKGSVVAHVATLVAPPAVAADALPPRGPVAPPPPPPPAAGRLRPRFSGAAPSPSPSPPPRPRGRSPPPSIDEADLLPASAFEDDYSFGELLGRGTFGEVRVASPRDGGRQVAVKILDKRVGDADMREAILAEVGFCRVLQACPSVARLVGAYEGPDRVYIATELCCGGDVASLQAASGGRLSEPEAAAVMLAVLRFLAHAHRSGVCYGDVKPENFTLRGLYPSISHLLDPTAPKGRLDVCAVDFGTCQTTEPDVCLSDLPISGTPAYLAPEAFHDCFGMASDVWAAGCMLYHLLSGGFPFWLGSAHQFHGMTSSELRDGILRGSPMFTKDPWGSYSPRVKDLICRMLEKDPNQRITAAGAAAHQWFAEALGDEAAAAAAPRASAR</sequence>
<evidence type="ECO:0000256" key="6">
    <source>
        <dbReference type="PROSITE-ProRule" id="PRU10141"/>
    </source>
</evidence>
<dbReference type="InterPro" id="IPR050205">
    <property type="entry name" value="CDPK_Ser/Thr_kinases"/>
</dbReference>
<feature type="compositionally biased region" description="Low complexity" evidence="8">
    <location>
        <begin position="25"/>
        <end position="53"/>
    </location>
</feature>
<dbReference type="GO" id="GO:0005524">
    <property type="term" value="F:ATP binding"/>
    <property type="evidence" value="ECO:0007669"/>
    <property type="project" value="UniProtKB-UniRule"/>
</dbReference>
<dbReference type="EMBL" id="BDRX01000039">
    <property type="protein sequence ID" value="GBF93233.1"/>
    <property type="molecule type" value="Genomic_DNA"/>
</dbReference>
<evidence type="ECO:0000256" key="3">
    <source>
        <dbReference type="ARBA" id="ARBA00022741"/>
    </source>
</evidence>
<dbReference type="Gene3D" id="1.10.510.10">
    <property type="entry name" value="Transferase(Phosphotransferase) domain 1"/>
    <property type="match status" value="1"/>
</dbReference>
<evidence type="ECO:0000256" key="8">
    <source>
        <dbReference type="SAM" id="MobiDB-lite"/>
    </source>
</evidence>
<dbReference type="SMART" id="SM00220">
    <property type="entry name" value="S_TKc"/>
    <property type="match status" value="1"/>
</dbReference>
<feature type="domain" description="Protein kinase" evidence="9">
    <location>
        <begin position="138"/>
        <end position="419"/>
    </location>
</feature>
<keyword evidence="4 10" id="KW-0418">Kinase</keyword>
<name>A0A2V0P5U3_9CHLO</name>
<feature type="region of interest" description="Disordered" evidence="8">
    <location>
        <begin position="1"/>
        <end position="53"/>
    </location>
</feature>
<dbReference type="SUPFAM" id="SSF56112">
    <property type="entry name" value="Protein kinase-like (PK-like)"/>
    <property type="match status" value="1"/>
</dbReference>
<keyword evidence="2" id="KW-0808">Transferase</keyword>
<dbReference type="PROSITE" id="PS50011">
    <property type="entry name" value="PROTEIN_KINASE_DOM"/>
    <property type="match status" value="1"/>
</dbReference>
<evidence type="ECO:0000259" key="9">
    <source>
        <dbReference type="PROSITE" id="PS50011"/>
    </source>
</evidence>
<evidence type="ECO:0000256" key="7">
    <source>
        <dbReference type="RuleBase" id="RU000304"/>
    </source>
</evidence>
<evidence type="ECO:0000313" key="10">
    <source>
        <dbReference type="EMBL" id="GBF93233.1"/>
    </source>
</evidence>
<accession>A0A2V0P5U3</accession>
<keyword evidence="11" id="KW-1185">Reference proteome</keyword>
<evidence type="ECO:0000256" key="2">
    <source>
        <dbReference type="ARBA" id="ARBA00022679"/>
    </source>
</evidence>
<dbReference type="PANTHER" id="PTHR24349">
    <property type="entry name" value="SERINE/THREONINE-PROTEIN KINASE"/>
    <property type="match status" value="1"/>
</dbReference>
<dbReference type="Proteomes" id="UP000247498">
    <property type="component" value="Unassembled WGS sequence"/>
</dbReference>
<dbReference type="PROSITE" id="PS00107">
    <property type="entry name" value="PROTEIN_KINASE_ATP"/>
    <property type="match status" value="1"/>
</dbReference>
<keyword evidence="5 6" id="KW-0067">ATP-binding</keyword>
<feature type="compositionally biased region" description="Pro residues" evidence="8">
    <location>
        <begin position="78"/>
        <end position="91"/>
    </location>
</feature>
<dbReference type="Pfam" id="PF00069">
    <property type="entry name" value="Pkinase"/>
    <property type="match status" value="1"/>
</dbReference>
<dbReference type="GO" id="GO:0004674">
    <property type="term" value="F:protein serine/threonine kinase activity"/>
    <property type="evidence" value="ECO:0007669"/>
    <property type="project" value="UniProtKB-KW"/>
</dbReference>
<dbReference type="OrthoDB" id="538979at2759"/>
<evidence type="ECO:0000256" key="4">
    <source>
        <dbReference type="ARBA" id="ARBA00022777"/>
    </source>
</evidence>
<dbReference type="InParanoid" id="A0A2V0P5U3"/>